<dbReference type="Gene3D" id="1.10.10.60">
    <property type="entry name" value="Homeodomain-like"/>
    <property type="match status" value="1"/>
</dbReference>
<accession>A0ABV9KHM7</accession>
<dbReference type="InterPro" id="IPR009057">
    <property type="entry name" value="Homeodomain-like_sf"/>
</dbReference>
<dbReference type="PANTHER" id="PTHR30055">
    <property type="entry name" value="HTH-TYPE TRANSCRIPTIONAL REGULATOR RUTR"/>
    <property type="match status" value="1"/>
</dbReference>
<evidence type="ECO:0000256" key="1">
    <source>
        <dbReference type="ARBA" id="ARBA00022491"/>
    </source>
</evidence>
<feature type="domain" description="HTH tetR-type" evidence="6">
    <location>
        <begin position="18"/>
        <end position="78"/>
    </location>
</feature>
<dbReference type="RefSeq" id="WP_380718095.1">
    <property type="nucleotide sequence ID" value="NZ_JBHSGI010000016.1"/>
</dbReference>
<dbReference type="Pfam" id="PF17932">
    <property type="entry name" value="TetR_C_24"/>
    <property type="match status" value="1"/>
</dbReference>
<evidence type="ECO:0000259" key="6">
    <source>
        <dbReference type="PROSITE" id="PS50977"/>
    </source>
</evidence>
<evidence type="ECO:0000313" key="8">
    <source>
        <dbReference type="Proteomes" id="UP001595973"/>
    </source>
</evidence>
<dbReference type="PROSITE" id="PS01081">
    <property type="entry name" value="HTH_TETR_1"/>
    <property type="match status" value="1"/>
</dbReference>
<dbReference type="InterPro" id="IPR050109">
    <property type="entry name" value="HTH-type_TetR-like_transc_reg"/>
</dbReference>
<dbReference type="InterPro" id="IPR001647">
    <property type="entry name" value="HTH_TetR"/>
</dbReference>
<reference evidence="8" key="1">
    <citation type="journal article" date="2019" name="Int. J. Syst. Evol. Microbiol.">
        <title>The Global Catalogue of Microorganisms (GCM) 10K type strain sequencing project: providing services to taxonomists for standard genome sequencing and annotation.</title>
        <authorList>
            <consortium name="The Broad Institute Genomics Platform"/>
            <consortium name="The Broad Institute Genome Sequencing Center for Infectious Disease"/>
            <person name="Wu L."/>
            <person name="Ma J."/>
        </authorList>
    </citation>
    <scope>NUCLEOTIDE SEQUENCE [LARGE SCALE GENOMIC DNA]</scope>
    <source>
        <strain evidence="8">CGMCC 4.7283</strain>
    </source>
</reference>
<dbReference type="EMBL" id="JBHSGI010000016">
    <property type="protein sequence ID" value="MFC4669662.1"/>
    <property type="molecule type" value="Genomic_DNA"/>
</dbReference>
<dbReference type="PANTHER" id="PTHR30055:SF175">
    <property type="entry name" value="HTH-TYPE TRANSCRIPTIONAL REPRESSOR KSTR2"/>
    <property type="match status" value="1"/>
</dbReference>
<evidence type="ECO:0000256" key="5">
    <source>
        <dbReference type="PROSITE-ProRule" id="PRU00335"/>
    </source>
</evidence>
<sequence length="204" mass="23337">MNKPKWSHAFESKDDRRKKKRMAVLRAGAWLFNERGFDRTTLDDIAEALNVTKRTLYYYVKSKDEILVQCNLRGVEMMRELVESSQDKSLPALKRIEALLHGYFDFLSDDMGLCVVLSTDVPLAPKERETVFSERRKIDHAMRNMIRDGIEDGTIRPCDPKLTSAAIFGALNWVPYWNRGPHAVPVETVAAAHIEFILQGLRAG</sequence>
<keyword evidence="4" id="KW-0804">Transcription</keyword>
<name>A0ABV9KHM7_9RHOB</name>
<evidence type="ECO:0000256" key="3">
    <source>
        <dbReference type="ARBA" id="ARBA00023125"/>
    </source>
</evidence>
<dbReference type="InterPro" id="IPR036271">
    <property type="entry name" value="Tet_transcr_reg_TetR-rel_C_sf"/>
</dbReference>
<comment type="caution">
    <text evidence="7">The sequence shown here is derived from an EMBL/GenBank/DDBJ whole genome shotgun (WGS) entry which is preliminary data.</text>
</comment>
<proteinExistence type="predicted"/>
<dbReference type="Pfam" id="PF00440">
    <property type="entry name" value="TetR_N"/>
    <property type="match status" value="1"/>
</dbReference>
<keyword evidence="8" id="KW-1185">Reference proteome</keyword>
<dbReference type="InterPro" id="IPR023772">
    <property type="entry name" value="DNA-bd_HTH_TetR-type_CS"/>
</dbReference>
<keyword evidence="1" id="KW-0678">Repressor</keyword>
<keyword evidence="3 5" id="KW-0238">DNA-binding</keyword>
<evidence type="ECO:0000256" key="4">
    <source>
        <dbReference type="ARBA" id="ARBA00023163"/>
    </source>
</evidence>
<dbReference type="PROSITE" id="PS50977">
    <property type="entry name" value="HTH_TETR_2"/>
    <property type="match status" value="1"/>
</dbReference>
<dbReference type="Proteomes" id="UP001595973">
    <property type="component" value="Unassembled WGS sequence"/>
</dbReference>
<keyword evidence="2" id="KW-0805">Transcription regulation</keyword>
<dbReference type="InterPro" id="IPR041490">
    <property type="entry name" value="KstR2_TetR_C"/>
</dbReference>
<dbReference type="PRINTS" id="PR00455">
    <property type="entry name" value="HTHTETR"/>
</dbReference>
<evidence type="ECO:0000256" key="2">
    <source>
        <dbReference type="ARBA" id="ARBA00023015"/>
    </source>
</evidence>
<feature type="DNA-binding region" description="H-T-H motif" evidence="5">
    <location>
        <begin position="41"/>
        <end position="60"/>
    </location>
</feature>
<organism evidence="7 8">
    <name type="scientific">Seohaeicola nanhaiensis</name>
    <dbReference type="NCBI Taxonomy" id="1387282"/>
    <lineage>
        <taxon>Bacteria</taxon>
        <taxon>Pseudomonadati</taxon>
        <taxon>Pseudomonadota</taxon>
        <taxon>Alphaproteobacteria</taxon>
        <taxon>Rhodobacterales</taxon>
        <taxon>Roseobacteraceae</taxon>
        <taxon>Seohaeicola</taxon>
    </lineage>
</organism>
<evidence type="ECO:0000313" key="7">
    <source>
        <dbReference type="EMBL" id="MFC4669662.1"/>
    </source>
</evidence>
<dbReference type="Gene3D" id="1.10.357.10">
    <property type="entry name" value="Tetracycline Repressor, domain 2"/>
    <property type="match status" value="1"/>
</dbReference>
<protein>
    <submittedName>
        <fullName evidence="7">TetR/AcrR family transcriptional regulator</fullName>
    </submittedName>
</protein>
<gene>
    <name evidence="7" type="ORF">ACFO5X_13950</name>
</gene>
<dbReference type="SUPFAM" id="SSF46689">
    <property type="entry name" value="Homeodomain-like"/>
    <property type="match status" value="1"/>
</dbReference>
<dbReference type="SUPFAM" id="SSF48498">
    <property type="entry name" value="Tetracyclin repressor-like, C-terminal domain"/>
    <property type="match status" value="1"/>
</dbReference>